<protein>
    <submittedName>
        <fullName evidence="1">Uncharacterized protein</fullName>
    </submittedName>
</protein>
<proteinExistence type="predicted"/>
<comment type="caution">
    <text evidence="1">The sequence shown here is derived from an EMBL/GenBank/DDBJ whole genome shotgun (WGS) entry which is preliminary data.</text>
</comment>
<keyword evidence="2" id="KW-1185">Reference proteome</keyword>
<accession>A0AAD3H560</accession>
<gene>
    <name evidence="1" type="ORF">CTEN210_07162</name>
</gene>
<dbReference type="EMBL" id="BLLK01000040">
    <property type="protein sequence ID" value="GFH50686.1"/>
    <property type="molecule type" value="Genomic_DNA"/>
</dbReference>
<evidence type="ECO:0000313" key="1">
    <source>
        <dbReference type="EMBL" id="GFH50686.1"/>
    </source>
</evidence>
<dbReference type="AlphaFoldDB" id="A0AAD3H560"/>
<reference evidence="1 2" key="1">
    <citation type="journal article" date="2021" name="Sci. Rep.">
        <title>The genome of the diatom Chaetoceros tenuissimus carries an ancient integrated fragment of an extant virus.</title>
        <authorList>
            <person name="Hongo Y."/>
            <person name="Kimura K."/>
            <person name="Takaki Y."/>
            <person name="Yoshida Y."/>
            <person name="Baba S."/>
            <person name="Kobayashi G."/>
            <person name="Nagasaki K."/>
            <person name="Hano T."/>
            <person name="Tomaru Y."/>
        </authorList>
    </citation>
    <scope>NUCLEOTIDE SEQUENCE [LARGE SCALE GENOMIC DNA]</scope>
    <source>
        <strain evidence="1 2">NIES-3715</strain>
    </source>
</reference>
<evidence type="ECO:0000313" key="2">
    <source>
        <dbReference type="Proteomes" id="UP001054902"/>
    </source>
</evidence>
<organism evidence="1 2">
    <name type="scientific">Chaetoceros tenuissimus</name>
    <dbReference type="NCBI Taxonomy" id="426638"/>
    <lineage>
        <taxon>Eukaryota</taxon>
        <taxon>Sar</taxon>
        <taxon>Stramenopiles</taxon>
        <taxon>Ochrophyta</taxon>
        <taxon>Bacillariophyta</taxon>
        <taxon>Coscinodiscophyceae</taxon>
        <taxon>Chaetocerotophycidae</taxon>
        <taxon>Chaetocerotales</taxon>
        <taxon>Chaetocerotaceae</taxon>
        <taxon>Chaetoceros</taxon>
    </lineage>
</organism>
<dbReference type="Proteomes" id="UP001054902">
    <property type="component" value="Unassembled WGS sequence"/>
</dbReference>
<sequence length="137" mass="15142">MCTACSIKPKPICKPTASGQVVSVDMMESPFPGFIAHLKEPLEQEDNGAGSYDGFTLVQSSRPRSANAGHGVQRVNIGSFKGKFYNLKSFEADFIDKMKSNDHIEQYYGVLHSDDYREQEEMKDPIAYAAKLGDGDL</sequence>
<name>A0AAD3H560_9STRA</name>